<keyword evidence="2" id="KW-1185">Reference proteome</keyword>
<evidence type="ECO:0000313" key="2">
    <source>
        <dbReference type="Proteomes" id="UP000828390"/>
    </source>
</evidence>
<reference evidence="1" key="2">
    <citation type="submission" date="2020-11" db="EMBL/GenBank/DDBJ databases">
        <authorList>
            <person name="McCartney M.A."/>
            <person name="Auch B."/>
            <person name="Kono T."/>
            <person name="Mallez S."/>
            <person name="Becker A."/>
            <person name="Gohl D.M."/>
            <person name="Silverstein K.A.T."/>
            <person name="Koren S."/>
            <person name="Bechman K.B."/>
            <person name="Herman A."/>
            <person name="Abrahante J.E."/>
            <person name="Garbe J."/>
        </authorList>
    </citation>
    <scope>NUCLEOTIDE SEQUENCE</scope>
    <source>
        <strain evidence="1">Duluth1</strain>
        <tissue evidence="1">Whole animal</tissue>
    </source>
</reference>
<proteinExistence type="predicted"/>
<dbReference type="AlphaFoldDB" id="A0A9D4G6V4"/>
<dbReference type="EMBL" id="JAIWYP010000006">
    <property type="protein sequence ID" value="KAH3811629.1"/>
    <property type="molecule type" value="Genomic_DNA"/>
</dbReference>
<evidence type="ECO:0000313" key="1">
    <source>
        <dbReference type="EMBL" id="KAH3811629.1"/>
    </source>
</evidence>
<dbReference type="Gene3D" id="2.60.120.260">
    <property type="entry name" value="Galactose-binding domain-like"/>
    <property type="match status" value="1"/>
</dbReference>
<dbReference type="Proteomes" id="UP000828390">
    <property type="component" value="Unassembled WGS sequence"/>
</dbReference>
<name>A0A9D4G6V4_DREPO</name>
<reference evidence="1" key="1">
    <citation type="journal article" date="2019" name="bioRxiv">
        <title>The Genome of the Zebra Mussel, Dreissena polymorpha: A Resource for Invasive Species Research.</title>
        <authorList>
            <person name="McCartney M.A."/>
            <person name="Auch B."/>
            <person name="Kono T."/>
            <person name="Mallez S."/>
            <person name="Zhang Y."/>
            <person name="Obille A."/>
            <person name="Becker A."/>
            <person name="Abrahante J.E."/>
            <person name="Garbe J."/>
            <person name="Badalamenti J.P."/>
            <person name="Herman A."/>
            <person name="Mangelson H."/>
            <person name="Liachko I."/>
            <person name="Sullivan S."/>
            <person name="Sone E.D."/>
            <person name="Koren S."/>
            <person name="Silverstein K.A.T."/>
            <person name="Beckman K.B."/>
            <person name="Gohl D.M."/>
        </authorList>
    </citation>
    <scope>NUCLEOTIDE SEQUENCE</scope>
    <source>
        <strain evidence="1">Duluth1</strain>
        <tissue evidence="1">Whole animal</tissue>
    </source>
</reference>
<accession>A0A9D4G6V4</accession>
<comment type="caution">
    <text evidence="1">The sequence shown here is derived from an EMBL/GenBank/DDBJ whole genome shotgun (WGS) entry which is preliminary data.</text>
</comment>
<feature type="non-terminal residue" evidence="1">
    <location>
        <position position="1"/>
    </location>
</feature>
<protein>
    <submittedName>
        <fullName evidence="1">Uncharacterized protein</fullName>
    </submittedName>
</protein>
<sequence>GRLDGIVYEVGIATGSWEECGRFLGPGHGVVNITTTCDRTMHGRYVRIRKIKQDYLSLCEVLKTTRERERERERMRERERERDGWMDGWMDG</sequence>
<organism evidence="1 2">
    <name type="scientific">Dreissena polymorpha</name>
    <name type="common">Zebra mussel</name>
    <name type="synonym">Mytilus polymorpha</name>
    <dbReference type="NCBI Taxonomy" id="45954"/>
    <lineage>
        <taxon>Eukaryota</taxon>
        <taxon>Metazoa</taxon>
        <taxon>Spiralia</taxon>
        <taxon>Lophotrochozoa</taxon>
        <taxon>Mollusca</taxon>
        <taxon>Bivalvia</taxon>
        <taxon>Autobranchia</taxon>
        <taxon>Heteroconchia</taxon>
        <taxon>Euheterodonta</taxon>
        <taxon>Imparidentia</taxon>
        <taxon>Neoheterodontei</taxon>
        <taxon>Myida</taxon>
        <taxon>Dreissenoidea</taxon>
        <taxon>Dreissenidae</taxon>
        <taxon>Dreissena</taxon>
    </lineage>
</organism>
<gene>
    <name evidence="1" type="ORF">DPMN_140041</name>
</gene>